<evidence type="ECO:0000313" key="9">
    <source>
        <dbReference type="EMBL" id="MEO9179227.1"/>
    </source>
</evidence>
<evidence type="ECO:0000313" key="8">
    <source>
        <dbReference type="EMBL" id="MBS4893607.1"/>
    </source>
</evidence>
<reference evidence="11" key="1">
    <citation type="submission" date="2017-12" db="EMBL/GenBank/DDBJ databases">
        <title>Phylogenetic diversity of female urinary microbiome.</title>
        <authorList>
            <person name="Thomas-White K."/>
            <person name="Wolfe A.J."/>
        </authorList>
    </citation>
    <scope>NUCLEOTIDE SEQUENCE [LARGE SCALE GENOMIC DNA]</scope>
    <source>
        <strain evidence="11">UMB0138</strain>
    </source>
</reference>
<name>A0A100YN17_VEIPA</name>
<dbReference type="EMBL" id="CP133463">
    <property type="protein sequence ID" value="WMS19076.1"/>
    <property type="molecule type" value="Genomic_DNA"/>
</dbReference>
<dbReference type="RefSeq" id="WP_004695577.1">
    <property type="nucleotide sequence ID" value="NZ_CACRUG010000002.1"/>
</dbReference>
<dbReference type="EMBL" id="PKMC02000012">
    <property type="protein sequence ID" value="MEO9179227.1"/>
    <property type="molecule type" value="Genomic_DNA"/>
</dbReference>
<reference evidence="9 11" key="5">
    <citation type="submission" date="2024-04" db="EMBL/GenBank/DDBJ databases">
        <title>Na.</title>
        <authorList>
            <person name="Choi B."/>
        </authorList>
    </citation>
    <scope>NUCLEOTIDE SEQUENCE [LARGE SCALE GENOMIC DNA]</scope>
    <source>
        <strain evidence="9 11">UMB0138</strain>
    </source>
</reference>
<dbReference type="InterPro" id="IPR007140">
    <property type="entry name" value="DUF350"/>
</dbReference>
<evidence type="ECO:0000313" key="12">
    <source>
        <dbReference type="Proteomes" id="UP000778864"/>
    </source>
</evidence>
<evidence type="ECO:0000256" key="6">
    <source>
        <dbReference type="ARBA" id="ARBA00023136"/>
    </source>
</evidence>
<accession>A0A100YN17</accession>
<keyword evidence="3" id="KW-1003">Cell membrane</keyword>
<dbReference type="Proteomes" id="UP000778864">
    <property type="component" value="Unassembled WGS sequence"/>
</dbReference>
<dbReference type="Proteomes" id="UP000234197">
    <property type="component" value="Unassembled WGS sequence"/>
</dbReference>
<reference evidence="10" key="4">
    <citation type="submission" date="2023-08" db="EMBL/GenBank/DDBJ databases">
        <title>Veillonella_parvula_DSM 2007_complete_genome_hifiasm_Zymo_Research_D6332.</title>
        <authorList>
            <person name="Damerum A."/>
        </authorList>
    </citation>
    <scope>NUCLEOTIDE SEQUENCE</scope>
    <source>
        <strain evidence="10">DSM 2007</strain>
    </source>
</reference>
<proteinExistence type="inferred from homology"/>
<dbReference type="PANTHER" id="PTHR40043:SF1">
    <property type="entry name" value="UPF0719 INNER MEMBRANE PROTEIN YJFL"/>
    <property type="match status" value="1"/>
</dbReference>
<dbReference type="PANTHER" id="PTHR40043">
    <property type="entry name" value="UPF0719 INNER MEMBRANE PROTEIN YJFL"/>
    <property type="match status" value="1"/>
</dbReference>
<feature type="transmembrane region" description="Helical" evidence="7">
    <location>
        <begin position="123"/>
        <end position="142"/>
    </location>
</feature>
<reference evidence="8" key="3">
    <citation type="submission" date="2021-02" db="EMBL/GenBank/DDBJ databases">
        <title>Infant gut strain persistence is associated with maternal origin, phylogeny, and functional potential including surface adhesion and iron acquisition.</title>
        <authorList>
            <person name="Lou Y.C."/>
        </authorList>
    </citation>
    <scope>NUCLEOTIDE SEQUENCE</scope>
    <source>
        <strain evidence="8">L3_108_031G1_dasL3_108_031G1_concoct_20</strain>
    </source>
</reference>
<evidence type="ECO:0000313" key="11">
    <source>
        <dbReference type="Proteomes" id="UP000234197"/>
    </source>
</evidence>
<organism evidence="8 12">
    <name type="scientific">Veillonella parvula</name>
    <name type="common">Staphylococcus parvulus</name>
    <dbReference type="NCBI Taxonomy" id="29466"/>
    <lineage>
        <taxon>Bacteria</taxon>
        <taxon>Bacillati</taxon>
        <taxon>Bacillota</taxon>
        <taxon>Negativicutes</taxon>
        <taxon>Veillonellales</taxon>
        <taxon>Veillonellaceae</taxon>
        <taxon>Veillonella</taxon>
    </lineage>
</organism>
<dbReference type="GO" id="GO:0005886">
    <property type="term" value="C:plasma membrane"/>
    <property type="evidence" value="ECO:0007669"/>
    <property type="project" value="UniProtKB-SubCell"/>
</dbReference>
<sequence length="143" mass="15510">MIYIPDVLLTIFYACFGIFLMLTANTVIDFFVPGKFSEEIKRGNCAVAWLSAGSFIGIGEILRAVIMSPVVTTADTSLLHGVVASIVYAILGIILFVTGYMFINLWHRKYNLSEEIMRGNTAAGILVFGIFVGLALVVSGAVH</sequence>
<evidence type="ECO:0000256" key="3">
    <source>
        <dbReference type="ARBA" id="ARBA00022475"/>
    </source>
</evidence>
<gene>
    <name evidence="9" type="ORF">CYJ21_009760</name>
    <name evidence="8" type="ORF">KHZ90_07525</name>
    <name evidence="10" type="ORF">RDV51_06390</name>
</gene>
<evidence type="ECO:0000256" key="1">
    <source>
        <dbReference type="ARBA" id="ARBA00004651"/>
    </source>
</evidence>
<evidence type="ECO:0000256" key="5">
    <source>
        <dbReference type="ARBA" id="ARBA00022989"/>
    </source>
</evidence>
<keyword evidence="5 7" id="KW-1133">Transmembrane helix</keyword>
<dbReference type="AlphaFoldDB" id="A0A100YN17"/>
<feature type="transmembrane region" description="Helical" evidence="7">
    <location>
        <begin position="7"/>
        <end position="28"/>
    </location>
</feature>
<dbReference type="Pfam" id="PF03994">
    <property type="entry name" value="DUF350"/>
    <property type="match status" value="1"/>
</dbReference>
<keyword evidence="11" id="KW-1185">Reference proteome</keyword>
<dbReference type="EMBL" id="JAGZMU010000004">
    <property type="protein sequence ID" value="MBS4893607.1"/>
    <property type="molecule type" value="Genomic_DNA"/>
</dbReference>
<evidence type="ECO:0000313" key="10">
    <source>
        <dbReference type="EMBL" id="WMS19076.1"/>
    </source>
</evidence>
<evidence type="ECO:0000256" key="4">
    <source>
        <dbReference type="ARBA" id="ARBA00022692"/>
    </source>
</evidence>
<comment type="similarity">
    <text evidence="2">Belongs to the UPF0719 family.</text>
</comment>
<feature type="transmembrane region" description="Helical" evidence="7">
    <location>
        <begin position="78"/>
        <end position="103"/>
    </location>
</feature>
<dbReference type="Proteomes" id="UP001228955">
    <property type="component" value="Chromosome"/>
</dbReference>
<feature type="transmembrane region" description="Helical" evidence="7">
    <location>
        <begin position="48"/>
        <end position="66"/>
    </location>
</feature>
<reference evidence="9" key="2">
    <citation type="submission" date="2017-12" db="EMBL/GenBank/DDBJ databases">
        <authorList>
            <person name="Thomas-White K."/>
            <person name="Wolfe A.J."/>
        </authorList>
    </citation>
    <scope>NUCLEOTIDE SEQUENCE</scope>
    <source>
        <strain evidence="9">UMB0138</strain>
    </source>
</reference>
<keyword evidence="4 7" id="KW-0812">Transmembrane</keyword>
<evidence type="ECO:0000256" key="7">
    <source>
        <dbReference type="SAM" id="Phobius"/>
    </source>
</evidence>
<protein>
    <submittedName>
        <fullName evidence="8">DUF350 domain-containing protein</fullName>
    </submittedName>
</protein>
<comment type="subcellular location">
    <subcellularLocation>
        <location evidence="1">Cell membrane</location>
        <topology evidence="1">Multi-pass membrane protein</topology>
    </subcellularLocation>
</comment>
<evidence type="ECO:0000256" key="2">
    <source>
        <dbReference type="ARBA" id="ARBA00005779"/>
    </source>
</evidence>
<keyword evidence="6 7" id="KW-0472">Membrane</keyword>